<dbReference type="AlphaFoldDB" id="A0A1Q9LMU0"/>
<proteinExistence type="predicted"/>
<dbReference type="EMBL" id="MKQR01000011">
    <property type="protein sequence ID" value="OLR93331.1"/>
    <property type="molecule type" value="Genomic_DNA"/>
</dbReference>
<accession>A0A1Q9LMU0</accession>
<keyword evidence="1" id="KW-0472">Membrane</keyword>
<feature type="transmembrane region" description="Helical" evidence="1">
    <location>
        <begin position="12"/>
        <end position="38"/>
    </location>
</feature>
<gene>
    <name evidence="2" type="ORF">BJP25_17820</name>
</gene>
<sequence length="268" mass="29780">MMANWRGAGRTIVTLQVVIVSLVSFGVGVGILVTAATWEWVTSKAGLQNVLNNLGGTVVTSVALFLVWDLVGRRSFKREMLDTVQYAADLEDSGVVRVGTDYLREPDWNDLFRSVTEIDIFFAYGSTWRNNHHSKLVDFLGGKNSRLRVVLPDPEDEATVRVLSQRFSMTSDKLADSIREAVTLFTDLSVTAAGEVQVYARSGDSLFSYYRFDGKAVVTMYAHEKKRKNVPVVVCQKGGSLHSFFTADFDALLKEGKRIAPKEQPKGE</sequence>
<dbReference type="STRING" id="1193682.BJP25_17820"/>
<feature type="transmembrane region" description="Helical" evidence="1">
    <location>
        <begin position="50"/>
        <end position="71"/>
    </location>
</feature>
<evidence type="ECO:0000313" key="2">
    <source>
        <dbReference type="EMBL" id="OLR93331.1"/>
    </source>
</evidence>
<reference evidence="2 3" key="1">
    <citation type="submission" date="2016-10" db="EMBL/GenBank/DDBJ databases">
        <title>The Draft Genome Sequence of Actinokineospora bangkokensis 44EHWT reveals the biosynthetic pathway of antifungal compounds Thailandins with unusual extender unit butylmalonyl-CoA.</title>
        <authorList>
            <person name="Greule A."/>
            <person name="Intra B."/>
            <person name="Flemming S."/>
            <person name="Rommel M.G."/>
            <person name="Panbangred W."/>
            <person name="Bechthold A."/>
        </authorList>
    </citation>
    <scope>NUCLEOTIDE SEQUENCE [LARGE SCALE GENOMIC DNA]</scope>
    <source>
        <strain evidence="2 3">44EHW</strain>
    </source>
</reference>
<keyword evidence="3" id="KW-1185">Reference proteome</keyword>
<evidence type="ECO:0000313" key="3">
    <source>
        <dbReference type="Proteomes" id="UP000186040"/>
    </source>
</evidence>
<name>A0A1Q9LMU0_9PSEU</name>
<organism evidence="2 3">
    <name type="scientific">Actinokineospora bangkokensis</name>
    <dbReference type="NCBI Taxonomy" id="1193682"/>
    <lineage>
        <taxon>Bacteria</taxon>
        <taxon>Bacillati</taxon>
        <taxon>Actinomycetota</taxon>
        <taxon>Actinomycetes</taxon>
        <taxon>Pseudonocardiales</taxon>
        <taxon>Pseudonocardiaceae</taxon>
        <taxon>Actinokineospora</taxon>
    </lineage>
</organism>
<keyword evidence="1" id="KW-1133">Transmembrane helix</keyword>
<dbReference type="Proteomes" id="UP000186040">
    <property type="component" value="Unassembled WGS sequence"/>
</dbReference>
<keyword evidence="1" id="KW-0812">Transmembrane</keyword>
<protein>
    <submittedName>
        <fullName evidence="2">Uncharacterized protein</fullName>
    </submittedName>
</protein>
<comment type="caution">
    <text evidence="2">The sequence shown here is derived from an EMBL/GenBank/DDBJ whole genome shotgun (WGS) entry which is preliminary data.</text>
</comment>
<evidence type="ECO:0000256" key="1">
    <source>
        <dbReference type="SAM" id="Phobius"/>
    </source>
</evidence>